<organism evidence="1 2">
    <name type="scientific">Paramecium primaurelia</name>
    <dbReference type="NCBI Taxonomy" id="5886"/>
    <lineage>
        <taxon>Eukaryota</taxon>
        <taxon>Sar</taxon>
        <taxon>Alveolata</taxon>
        <taxon>Ciliophora</taxon>
        <taxon>Intramacronucleata</taxon>
        <taxon>Oligohymenophorea</taxon>
        <taxon>Peniculida</taxon>
        <taxon>Parameciidae</taxon>
        <taxon>Paramecium</taxon>
    </lineage>
</organism>
<reference evidence="1" key="1">
    <citation type="submission" date="2021-01" db="EMBL/GenBank/DDBJ databases">
        <authorList>
            <consortium name="Genoscope - CEA"/>
            <person name="William W."/>
        </authorList>
    </citation>
    <scope>NUCLEOTIDE SEQUENCE</scope>
</reference>
<sequence length="40" mass="4934">MLYMENGEYGKSLFLCQSIISMFSKRSRFLWFEKFIFQIN</sequence>
<accession>A0A8S1NIU5</accession>
<proteinExistence type="predicted"/>
<dbReference type="EMBL" id="CAJJDM010000090">
    <property type="protein sequence ID" value="CAD8091239.1"/>
    <property type="molecule type" value="Genomic_DNA"/>
</dbReference>
<name>A0A8S1NIU5_PARPR</name>
<evidence type="ECO:0000313" key="1">
    <source>
        <dbReference type="EMBL" id="CAD8091239.1"/>
    </source>
</evidence>
<evidence type="ECO:0000313" key="2">
    <source>
        <dbReference type="Proteomes" id="UP000688137"/>
    </source>
</evidence>
<keyword evidence="2" id="KW-1185">Reference proteome</keyword>
<dbReference type="AlphaFoldDB" id="A0A8S1NIU5"/>
<gene>
    <name evidence="1" type="ORF">PPRIM_AZ9-3.1.T0870201</name>
</gene>
<dbReference type="Proteomes" id="UP000688137">
    <property type="component" value="Unassembled WGS sequence"/>
</dbReference>
<protein>
    <submittedName>
        <fullName evidence="1">Uncharacterized protein</fullName>
    </submittedName>
</protein>
<comment type="caution">
    <text evidence="1">The sequence shown here is derived from an EMBL/GenBank/DDBJ whole genome shotgun (WGS) entry which is preliminary data.</text>
</comment>